<dbReference type="EMBL" id="CP043043">
    <property type="protein sequence ID" value="QEH97701.1"/>
    <property type="molecule type" value="Genomic_DNA"/>
</dbReference>
<organism evidence="3 4">
    <name type="scientific">Gluconobacter thailandicus</name>
    <dbReference type="NCBI Taxonomy" id="257438"/>
    <lineage>
        <taxon>Bacteria</taxon>
        <taxon>Pseudomonadati</taxon>
        <taxon>Pseudomonadota</taxon>
        <taxon>Alphaproteobacteria</taxon>
        <taxon>Acetobacterales</taxon>
        <taxon>Acetobacteraceae</taxon>
        <taxon>Gluconobacter</taxon>
    </lineage>
</organism>
<protein>
    <submittedName>
        <fullName evidence="3">Carbohydrate porin</fullName>
    </submittedName>
</protein>
<dbReference type="PANTHER" id="PTHR37944:SF1">
    <property type="entry name" value="PORIN B"/>
    <property type="match status" value="1"/>
</dbReference>
<dbReference type="GO" id="GO:0008643">
    <property type="term" value="P:carbohydrate transport"/>
    <property type="evidence" value="ECO:0007669"/>
    <property type="project" value="InterPro"/>
</dbReference>
<dbReference type="InterPro" id="IPR052932">
    <property type="entry name" value="OprB_Porin"/>
</dbReference>
<evidence type="ECO:0000256" key="2">
    <source>
        <dbReference type="RuleBase" id="RU363072"/>
    </source>
</evidence>
<dbReference type="Pfam" id="PF04966">
    <property type="entry name" value="OprB"/>
    <property type="match status" value="1"/>
</dbReference>
<comment type="similarity">
    <text evidence="1 2">Belongs to the OprB family.</text>
</comment>
<evidence type="ECO:0000256" key="1">
    <source>
        <dbReference type="ARBA" id="ARBA00008769"/>
    </source>
</evidence>
<evidence type="ECO:0000313" key="3">
    <source>
        <dbReference type="EMBL" id="QEH97701.1"/>
    </source>
</evidence>
<reference evidence="3 4" key="1">
    <citation type="submission" date="2019-08" db="EMBL/GenBank/DDBJ databases">
        <title>Gluconobacter frateurii HD924 genome.</title>
        <authorList>
            <person name="Liu Y."/>
            <person name="Zhang P."/>
        </authorList>
    </citation>
    <scope>NUCLEOTIDE SEQUENCE [LARGE SCALE GENOMIC DNA]</scope>
    <source>
        <strain evidence="3 4">HD924</strain>
    </source>
</reference>
<proteinExistence type="inferred from homology"/>
<gene>
    <name evidence="3" type="ORF">FXF46_12520</name>
</gene>
<sequence>MSQAPLEQARKQTDVLPQPETIFVDPFGLISRLREHGISLVLDNVNEMSGMINSPTPGLGLSKGASNTGQYSMENVIDWGRLAGVTGLSTHAVVVGRYGIPVSPMFGDMLLTPSQEIYGSGGNVFVHLVYAYADETLFKDRLDIAAGRMSFLSDFSANPFYCNFMNNSFCGNPKAAGDNTAHASYPDANWALRFRIRPSATTIFQFGVYFTETRSIYTNTQMRTGFKFNGANIDGEAMPVEFTWAPRWGREHTLPGHYKFGFAYDTADHRDNYYDGNGNAFALTGLPAREVHGAWAAWALLDQMVYHHPEGAADAGISLLGVAYFNKPQTQTRSAQYSFGIFDRGFWKSRPSDAIGVDFAYSQISDDLTRSERLFAQQNLPIPNGAFFPQTSTYNLEAIYQIHVMRGITFSPDFQYYIHPGGQKQLKNQALIGFKSHIALF</sequence>
<dbReference type="InterPro" id="IPR038673">
    <property type="entry name" value="OprB_sf"/>
</dbReference>
<dbReference type="GO" id="GO:0016020">
    <property type="term" value="C:membrane"/>
    <property type="evidence" value="ECO:0007669"/>
    <property type="project" value="InterPro"/>
</dbReference>
<dbReference type="KEGG" id="gti:FXF46_12520"/>
<dbReference type="Gene3D" id="2.40.160.180">
    <property type="entry name" value="Carbohydrate-selective porin OprB"/>
    <property type="match status" value="1"/>
</dbReference>
<dbReference type="GO" id="GO:0015288">
    <property type="term" value="F:porin activity"/>
    <property type="evidence" value="ECO:0007669"/>
    <property type="project" value="InterPro"/>
</dbReference>
<dbReference type="AlphaFoldDB" id="A0AAP9ETV9"/>
<evidence type="ECO:0000313" key="4">
    <source>
        <dbReference type="Proteomes" id="UP000323560"/>
    </source>
</evidence>
<dbReference type="PANTHER" id="PTHR37944">
    <property type="entry name" value="PORIN B"/>
    <property type="match status" value="1"/>
</dbReference>
<name>A0AAP9ETV9_GLUTH</name>
<dbReference type="Proteomes" id="UP000323560">
    <property type="component" value="Chromosome"/>
</dbReference>
<accession>A0AAP9ETV9</accession>
<dbReference type="InterPro" id="IPR007049">
    <property type="entry name" value="Carb-sel_porin_OprB"/>
</dbReference>